<dbReference type="Proteomes" id="UP000199337">
    <property type="component" value="Unassembled WGS sequence"/>
</dbReference>
<feature type="compositionally biased region" description="Basic and acidic residues" evidence="1">
    <location>
        <begin position="106"/>
        <end position="124"/>
    </location>
</feature>
<accession>A0A1I2QVF4</accession>
<dbReference type="OrthoDB" id="9903736at2"/>
<evidence type="ECO:0000313" key="2">
    <source>
        <dbReference type="EMBL" id="SFG29591.1"/>
    </source>
</evidence>
<dbReference type="EMBL" id="FOOX01000003">
    <property type="protein sequence ID" value="SFG29591.1"/>
    <property type="molecule type" value="Genomic_DNA"/>
</dbReference>
<evidence type="ECO:0000313" key="3">
    <source>
        <dbReference type="Proteomes" id="UP000199337"/>
    </source>
</evidence>
<name>A0A1I2QVF4_9FIRM</name>
<dbReference type="RefSeq" id="WP_092469856.1">
    <property type="nucleotide sequence ID" value="NZ_FOOX01000003.1"/>
</dbReference>
<organism evidence="2 3">
    <name type="scientific">Desulfotruncus arcticus DSM 17038</name>
    <dbReference type="NCBI Taxonomy" id="1121424"/>
    <lineage>
        <taxon>Bacteria</taxon>
        <taxon>Bacillati</taxon>
        <taxon>Bacillota</taxon>
        <taxon>Clostridia</taxon>
        <taxon>Eubacteriales</taxon>
        <taxon>Desulfallaceae</taxon>
        <taxon>Desulfotruncus</taxon>
    </lineage>
</organism>
<dbReference type="AlphaFoldDB" id="A0A1I2QVF4"/>
<sequence>MNDWLQNVKMAMKIELREIAMLAQLAEQVPSAAMRREVIQQIQEEAGEASFWNTVYACFCQDEAHDPNCGPGYPPVYPPGYCPGYPGHGPGCDCGPGYSPWNLDAQKPKRPEPEAITPKAREPEAQQPEAPVPEVEETKVKQPKTGK</sequence>
<evidence type="ECO:0000256" key="1">
    <source>
        <dbReference type="SAM" id="MobiDB-lite"/>
    </source>
</evidence>
<keyword evidence="3" id="KW-1185">Reference proteome</keyword>
<proteinExistence type="predicted"/>
<protein>
    <submittedName>
        <fullName evidence="2">Uncharacterized protein</fullName>
    </submittedName>
</protein>
<gene>
    <name evidence="2" type="ORF">SAMN05660649_01310</name>
</gene>
<feature type="region of interest" description="Disordered" evidence="1">
    <location>
        <begin position="96"/>
        <end position="147"/>
    </location>
</feature>
<reference evidence="3" key="1">
    <citation type="submission" date="2016-10" db="EMBL/GenBank/DDBJ databases">
        <authorList>
            <person name="Varghese N."/>
            <person name="Submissions S."/>
        </authorList>
    </citation>
    <scope>NUCLEOTIDE SEQUENCE [LARGE SCALE GENOMIC DNA]</scope>
    <source>
        <strain evidence="3">DSM 17038</strain>
    </source>
</reference>